<protein>
    <submittedName>
        <fullName evidence="1">Uncharacterized protein</fullName>
    </submittedName>
</protein>
<reference evidence="2" key="1">
    <citation type="submission" date="2017-01" db="EMBL/GenBank/DDBJ databases">
        <authorList>
            <person name="Varghese N."/>
            <person name="Submissions S."/>
        </authorList>
    </citation>
    <scope>NUCLEOTIDE SEQUENCE [LARGE SCALE GENOMIC DNA]</scope>
    <source>
        <strain evidence="2">DSM 18017</strain>
    </source>
</reference>
<dbReference type="Proteomes" id="UP000186744">
    <property type="component" value="Unassembled WGS sequence"/>
</dbReference>
<accession>A0A1N7QTD0</accession>
<dbReference type="STRING" id="373668.SAMN05421786_1204"/>
<evidence type="ECO:0000313" key="2">
    <source>
        <dbReference type="Proteomes" id="UP000186744"/>
    </source>
</evidence>
<evidence type="ECO:0000313" key="1">
    <source>
        <dbReference type="EMBL" id="SIT26133.1"/>
    </source>
</evidence>
<organism evidence="1 2">
    <name type="scientific">Chryseobacterium ureilyticum</name>
    <dbReference type="NCBI Taxonomy" id="373668"/>
    <lineage>
        <taxon>Bacteria</taxon>
        <taxon>Pseudomonadati</taxon>
        <taxon>Bacteroidota</taxon>
        <taxon>Flavobacteriia</taxon>
        <taxon>Flavobacteriales</taxon>
        <taxon>Weeksellaceae</taxon>
        <taxon>Chryseobacterium group</taxon>
        <taxon>Chryseobacterium</taxon>
    </lineage>
</organism>
<sequence length="37" mass="4407">MKRIEDIDKLDPATKEHLFFLVDNIIQNFKTKQAFAK</sequence>
<keyword evidence="2" id="KW-1185">Reference proteome</keyword>
<dbReference type="EMBL" id="FTOL01000020">
    <property type="protein sequence ID" value="SIT26133.1"/>
    <property type="molecule type" value="Genomic_DNA"/>
</dbReference>
<proteinExistence type="predicted"/>
<name>A0A1N7QTD0_9FLAO</name>
<gene>
    <name evidence="1" type="ORF">SAMN05421786_1204</name>
</gene>
<dbReference type="AlphaFoldDB" id="A0A1N7QTD0"/>